<dbReference type="Gene3D" id="3.40.630.30">
    <property type="match status" value="1"/>
</dbReference>
<sequence>MKIDITTEPKQSDIDEIRLGLRKHNTPFLKDIYHTEFACYSHDDHGEKLGGLVGEIWGQWLLVKFLWVDSEHSSKGLGRQLLNEAEEFARSKGCLSSFLDTFSFQAKPFYEKCGYVEQMTLNDFPVIKSMRHYMVKPL</sequence>
<gene>
    <name evidence="2" type="ORF">EAY46_19195</name>
</gene>
<reference evidence="2 3" key="1">
    <citation type="journal article" date="2021" name="PeerJ">
        <title>Analysis of 44 Vibrio anguillarum genomes reveals high genetic diversity.</title>
        <authorList>
            <person name="Hansen M.J."/>
            <person name="Dalsgaard I."/>
        </authorList>
    </citation>
    <scope>NUCLEOTIDE SEQUENCE [LARGE SCALE GENOMIC DNA]</scope>
    <source>
        <strain evidence="2 3">040915-1/1B</strain>
    </source>
</reference>
<dbReference type="Pfam" id="PF00583">
    <property type="entry name" value="Acetyltransf_1"/>
    <property type="match status" value="1"/>
</dbReference>
<name>A0ABR9Z9Q2_VIBAN</name>
<evidence type="ECO:0000313" key="2">
    <source>
        <dbReference type="EMBL" id="MBF4375181.1"/>
    </source>
</evidence>
<dbReference type="CDD" id="cd04301">
    <property type="entry name" value="NAT_SF"/>
    <property type="match status" value="1"/>
</dbReference>
<proteinExistence type="predicted"/>
<evidence type="ECO:0000259" key="1">
    <source>
        <dbReference type="PROSITE" id="PS51186"/>
    </source>
</evidence>
<organism evidence="2 3">
    <name type="scientific">Vibrio anguillarum</name>
    <name type="common">Listonella anguillarum</name>
    <dbReference type="NCBI Taxonomy" id="55601"/>
    <lineage>
        <taxon>Bacteria</taxon>
        <taxon>Pseudomonadati</taxon>
        <taxon>Pseudomonadota</taxon>
        <taxon>Gammaproteobacteria</taxon>
        <taxon>Vibrionales</taxon>
        <taxon>Vibrionaceae</taxon>
        <taxon>Vibrio</taxon>
    </lineage>
</organism>
<dbReference type="SUPFAM" id="SSF55729">
    <property type="entry name" value="Acyl-CoA N-acyltransferases (Nat)"/>
    <property type="match status" value="1"/>
</dbReference>
<keyword evidence="3" id="KW-1185">Reference proteome</keyword>
<dbReference type="Proteomes" id="UP000726136">
    <property type="component" value="Unassembled WGS sequence"/>
</dbReference>
<protein>
    <submittedName>
        <fullName evidence="2">GNAT family N-acetyltransferase</fullName>
    </submittedName>
</protein>
<dbReference type="InterPro" id="IPR016181">
    <property type="entry name" value="Acyl_CoA_acyltransferase"/>
</dbReference>
<dbReference type="EMBL" id="RDPI01000057">
    <property type="protein sequence ID" value="MBF4375181.1"/>
    <property type="molecule type" value="Genomic_DNA"/>
</dbReference>
<accession>A0ABR9Z9Q2</accession>
<evidence type="ECO:0000313" key="3">
    <source>
        <dbReference type="Proteomes" id="UP000726136"/>
    </source>
</evidence>
<dbReference type="RefSeq" id="WP_088729489.1">
    <property type="nucleotide sequence ID" value="NZ_CP022100.1"/>
</dbReference>
<comment type="caution">
    <text evidence="2">The sequence shown here is derived from an EMBL/GenBank/DDBJ whole genome shotgun (WGS) entry which is preliminary data.</text>
</comment>
<dbReference type="PROSITE" id="PS51186">
    <property type="entry name" value="GNAT"/>
    <property type="match status" value="1"/>
</dbReference>
<dbReference type="InterPro" id="IPR000182">
    <property type="entry name" value="GNAT_dom"/>
</dbReference>
<feature type="domain" description="N-acetyltransferase" evidence="1">
    <location>
        <begin position="1"/>
        <end position="138"/>
    </location>
</feature>